<dbReference type="eggNOG" id="COG2963">
    <property type="taxonomic scope" value="Bacteria"/>
</dbReference>
<dbReference type="Pfam" id="PF13333">
    <property type="entry name" value="rve_2"/>
    <property type="match status" value="1"/>
</dbReference>
<organism evidence="4 5">
    <name type="scientific">Halanaerobium hydrogeniformans</name>
    <name type="common">Halanaerobium sp. (strain sapolanicus)</name>
    <dbReference type="NCBI Taxonomy" id="656519"/>
    <lineage>
        <taxon>Bacteria</taxon>
        <taxon>Bacillati</taxon>
        <taxon>Bacillota</taxon>
        <taxon>Clostridia</taxon>
        <taxon>Halanaerobiales</taxon>
        <taxon>Halanaerobiaceae</taxon>
        <taxon>Halanaerobium</taxon>
    </lineage>
</organism>
<dbReference type="NCBIfam" id="NF033516">
    <property type="entry name" value="transpos_IS3"/>
    <property type="match status" value="1"/>
</dbReference>
<gene>
    <name evidence="4" type="ordered locus">Halsa_0042</name>
</gene>
<dbReference type="HOGENOM" id="CLU_027402_36_2_9"/>
<dbReference type="InterPro" id="IPR001584">
    <property type="entry name" value="Integrase_cat-core"/>
</dbReference>
<evidence type="ECO:0000259" key="3">
    <source>
        <dbReference type="PROSITE" id="PS50994"/>
    </source>
</evidence>
<dbReference type="PANTHER" id="PTHR46889:SF4">
    <property type="entry name" value="TRANSPOSASE INSO FOR INSERTION SEQUENCE ELEMENT IS911B-RELATED"/>
    <property type="match status" value="1"/>
</dbReference>
<reference evidence="4 5" key="2">
    <citation type="journal article" date="2011" name="J. Bacteriol.">
        <title>Complete Genome Sequence of the Haloalkaliphilic, Hydrogen Producing Halanaerobium hydrogenoformans.</title>
        <authorList>
            <person name="Brown S.D."/>
            <person name="Begemann M.B."/>
            <person name="Mormile M.R."/>
            <person name="Wall J.D."/>
            <person name="Han C.S."/>
            <person name="Goodwin L.A."/>
            <person name="Pitluck S."/>
            <person name="Land M.L."/>
            <person name="Hauser L.J."/>
            <person name="Elias D.A."/>
        </authorList>
    </citation>
    <scope>NUCLEOTIDE SEQUENCE [LARGE SCALE GENOMIC DNA]</scope>
    <source>
        <strain evidence="5">sapolanicus</strain>
    </source>
</reference>
<dbReference type="GO" id="GO:0006313">
    <property type="term" value="P:DNA transposition"/>
    <property type="evidence" value="ECO:0007669"/>
    <property type="project" value="InterPro"/>
</dbReference>
<dbReference type="Proteomes" id="UP000007434">
    <property type="component" value="Chromosome"/>
</dbReference>
<dbReference type="GO" id="GO:0004803">
    <property type="term" value="F:transposase activity"/>
    <property type="evidence" value="ECO:0007669"/>
    <property type="project" value="InterPro"/>
</dbReference>
<name>E4RNK7_HALHG</name>
<comment type="function">
    <text evidence="1">Involved in the transposition of the insertion sequence.</text>
</comment>
<feature type="domain" description="Integrase catalytic" evidence="3">
    <location>
        <begin position="230"/>
        <end position="392"/>
    </location>
</feature>
<dbReference type="Pfam" id="PF13276">
    <property type="entry name" value="HTH_21"/>
    <property type="match status" value="1"/>
</dbReference>
<reference evidence="4 5" key="1">
    <citation type="submission" date="2010-11" db="EMBL/GenBank/DDBJ databases">
        <title>Complete sequence of Halanaerobium sp. sapolanicus.</title>
        <authorList>
            <consortium name="US DOE Joint Genome Institute"/>
            <person name="Lucas S."/>
            <person name="Copeland A."/>
            <person name="Lapidus A."/>
            <person name="Cheng J.-F."/>
            <person name="Bruce D."/>
            <person name="Goodwin L."/>
            <person name="Pitluck S."/>
            <person name="Davenport K."/>
            <person name="Detter J.C."/>
            <person name="Han C."/>
            <person name="Tapia R."/>
            <person name="Land M."/>
            <person name="Hauser L."/>
            <person name="Jeffries C."/>
            <person name="Kyrpides N."/>
            <person name="Ivanova N."/>
            <person name="Mikhailova N."/>
            <person name="Begemann M.B."/>
            <person name="Mormile M.R."/>
            <person name="Wall J.D."/>
            <person name="Elias D.A."/>
            <person name="Woyke T."/>
        </authorList>
    </citation>
    <scope>NUCLEOTIDE SEQUENCE [LARGE SCALE GENOMIC DNA]</scope>
    <source>
        <strain evidence="5">sapolanicus</strain>
    </source>
</reference>
<dbReference type="InterPro" id="IPR050900">
    <property type="entry name" value="Transposase_IS3/IS150/IS904"/>
</dbReference>
<accession>E4RNK7</accession>
<evidence type="ECO:0000313" key="4">
    <source>
        <dbReference type="EMBL" id="ADQ13542.1"/>
    </source>
</evidence>
<sequence>MPKSYDPEEKMEIVLRAIKGEKISDLADEYSVSRNSIYLWKKEFLNGGMSKLSGESATEQEAKLKKKDEQIKEMEKIIGQQKVQMEILKKKALAELNTVDKIKIINQLKSEYTVAELCRTFDIARSTYYYRQNNDQKEKDTNTEDQLYTGHPAYDKDGNLVPEKEVVKLVKKYCDESPHLGYRMVTDYLNYTENLKVNHKRIYRIMKVLDLLQDKRVPKPKNYQLKQKHELTGPDQLWEMDMVQMYIDNSGQWVYMFDIIDVFTREIVGHHEGLRCRTKEALKALEKAIENRNTDNLILRTDNGTQFRSREFQTRIRELDISHERTMVNTPEENAHIESFHGTLKRAEVYQKHYRSITHCRNSIAKFVDKYNNRRPHSSVGKIPPAVYHKNVLNNLVSGIRFAA</sequence>
<evidence type="ECO:0000256" key="2">
    <source>
        <dbReference type="SAM" id="Coils"/>
    </source>
</evidence>
<dbReference type="PROSITE" id="PS50994">
    <property type="entry name" value="INTEGRASE"/>
    <property type="match status" value="1"/>
</dbReference>
<dbReference type="Pfam" id="PF00665">
    <property type="entry name" value="rve"/>
    <property type="match status" value="1"/>
</dbReference>
<dbReference type="InterPro" id="IPR002514">
    <property type="entry name" value="Transposase_8"/>
</dbReference>
<dbReference type="KEGG" id="has:Halsa_0042"/>
<protein>
    <submittedName>
        <fullName evidence="4">Transposase IS3/IS911 family protein</fullName>
    </submittedName>
</protein>
<keyword evidence="2" id="KW-0175">Coiled coil</keyword>
<dbReference type="SUPFAM" id="SSF53098">
    <property type="entry name" value="Ribonuclease H-like"/>
    <property type="match status" value="1"/>
</dbReference>
<evidence type="ECO:0000313" key="5">
    <source>
        <dbReference type="Proteomes" id="UP000007434"/>
    </source>
</evidence>
<dbReference type="InterPro" id="IPR009057">
    <property type="entry name" value="Homeodomain-like_sf"/>
</dbReference>
<dbReference type="InterPro" id="IPR036397">
    <property type="entry name" value="RNaseH_sf"/>
</dbReference>
<dbReference type="GO" id="GO:0015074">
    <property type="term" value="P:DNA integration"/>
    <property type="evidence" value="ECO:0007669"/>
    <property type="project" value="InterPro"/>
</dbReference>
<keyword evidence="5" id="KW-1185">Reference proteome</keyword>
<dbReference type="Gene3D" id="3.30.420.10">
    <property type="entry name" value="Ribonuclease H-like superfamily/Ribonuclease H"/>
    <property type="match status" value="1"/>
</dbReference>
<dbReference type="InterPro" id="IPR012337">
    <property type="entry name" value="RNaseH-like_sf"/>
</dbReference>
<evidence type="ECO:0000256" key="1">
    <source>
        <dbReference type="ARBA" id="ARBA00002286"/>
    </source>
</evidence>
<proteinExistence type="predicted"/>
<dbReference type="InterPro" id="IPR048020">
    <property type="entry name" value="Transpos_IS3"/>
</dbReference>
<dbReference type="AlphaFoldDB" id="E4RNK7"/>
<dbReference type="PANTHER" id="PTHR46889">
    <property type="entry name" value="TRANSPOSASE INSF FOR INSERTION SEQUENCE IS3B-RELATED"/>
    <property type="match status" value="1"/>
</dbReference>
<dbReference type="eggNOG" id="COG2801">
    <property type="taxonomic scope" value="Bacteria"/>
</dbReference>
<dbReference type="GO" id="GO:0003677">
    <property type="term" value="F:DNA binding"/>
    <property type="evidence" value="ECO:0007669"/>
    <property type="project" value="InterPro"/>
</dbReference>
<dbReference type="SUPFAM" id="SSF46689">
    <property type="entry name" value="Homeodomain-like"/>
    <property type="match status" value="1"/>
</dbReference>
<dbReference type="EMBL" id="CP002304">
    <property type="protein sequence ID" value="ADQ13542.1"/>
    <property type="molecule type" value="Genomic_DNA"/>
</dbReference>
<dbReference type="InterPro" id="IPR025948">
    <property type="entry name" value="HTH-like_dom"/>
</dbReference>
<feature type="coiled-coil region" evidence="2">
    <location>
        <begin position="57"/>
        <end position="91"/>
    </location>
</feature>
<dbReference type="Pfam" id="PF01527">
    <property type="entry name" value="HTH_Tnp_1"/>
    <property type="match status" value="1"/>
</dbReference>